<protein>
    <submittedName>
        <fullName evidence="1">DUF3231 family protein</fullName>
    </submittedName>
</protein>
<accession>A0ABV6KQ50</accession>
<comment type="caution">
    <text evidence="1">The sequence shown here is derived from an EMBL/GenBank/DDBJ whole genome shotgun (WGS) entry which is preliminary data.</text>
</comment>
<reference evidence="1 2" key="1">
    <citation type="submission" date="2024-09" db="EMBL/GenBank/DDBJ databases">
        <authorList>
            <person name="Sun Q."/>
            <person name="Mori K."/>
        </authorList>
    </citation>
    <scope>NUCLEOTIDE SEQUENCE [LARGE SCALE GENOMIC DNA]</scope>
    <source>
        <strain evidence="1 2">CGMCC 1.9126</strain>
    </source>
</reference>
<dbReference type="Proteomes" id="UP001589738">
    <property type="component" value="Unassembled WGS sequence"/>
</dbReference>
<evidence type="ECO:0000313" key="2">
    <source>
        <dbReference type="Proteomes" id="UP001589738"/>
    </source>
</evidence>
<dbReference type="EMBL" id="JBHLUU010000027">
    <property type="protein sequence ID" value="MFC0475451.1"/>
    <property type="molecule type" value="Genomic_DNA"/>
</dbReference>
<evidence type="ECO:0000313" key="1">
    <source>
        <dbReference type="EMBL" id="MFC0475451.1"/>
    </source>
</evidence>
<organism evidence="1 2">
    <name type="scientific">Robertmurraya beringensis</name>
    <dbReference type="NCBI Taxonomy" id="641660"/>
    <lineage>
        <taxon>Bacteria</taxon>
        <taxon>Bacillati</taxon>
        <taxon>Bacillota</taxon>
        <taxon>Bacilli</taxon>
        <taxon>Bacillales</taxon>
        <taxon>Bacillaceae</taxon>
        <taxon>Robertmurraya</taxon>
    </lineage>
</organism>
<name>A0ABV6KQ50_9BACI</name>
<sequence length="78" mass="8609">MNVGGDGVAMGLILRKDLVGQYTRLIAEIMQYANDGTKIMKLPPLLIDLYLTIRGAVIILKTSTFEKKPAIVSFLIPF</sequence>
<dbReference type="Pfam" id="PF11553">
    <property type="entry name" value="DUF3231"/>
    <property type="match status" value="1"/>
</dbReference>
<proteinExistence type="predicted"/>
<keyword evidence="2" id="KW-1185">Reference proteome</keyword>
<gene>
    <name evidence="1" type="ORF">ACFFHF_09335</name>
</gene>
<dbReference type="RefSeq" id="WP_377057965.1">
    <property type="nucleotide sequence ID" value="NZ_JBHLUU010000027.1"/>
</dbReference>
<dbReference type="InterPro" id="IPR021617">
    <property type="entry name" value="DUF3231"/>
</dbReference>